<accession>A0ABV9JIC8</accession>
<dbReference type="Pfam" id="PF00106">
    <property type="entry name" value="adh_short"/>
    <property type="match status" value="1"/>
</dbReference>
<keyword evidence="1" id="KW-0560">Oxidoreductase</keyword>
<dbReference type="SUPFAM" id="SSF51735">
    <property type="entry name" value="NAD(P)-binding Rossmann-fold domains"/>
    <property type="match status" value="1"/>
</dbReference>
<name>A0ABV9JIC8_9LACT</name>
<reference evidence="3" key="1">
    <citation type="journal article" date="2019" name="Int. J. Syst. Evol. Microbiol.">
        <title>The Global Catalogue of Microorganisms (GCM) 10K type strain sequencing project: providing services to taxonomists for standard genome sequencing and annotation.</title>
        <authorList>
            <consortium name="The Broad Institute Genomics Platform"/>
            <consortium name="The Broad Institute Genome Sequencing Center for Infectious Disease"/>
            <person name="Wu L."/>
            <person name="Ma J."/>
        </authorList>
    </citation>
    <scope>NUCLEOTIDE SEQUENCE [LARGE SCALE GENOMIC DNA]</scope>
    <source>
        <strain evidence="3">CCUG 63287</strain>
    </source>
</reference>
<dbReference type="Proteomes" id="UP001595987">
    <property type="component" value="Unassembled WGS sequence"/>
</dbReference>
<keyword evidence="3" id="KW-1185">Reference proteome</keyword>
<dbReference type="PANTHER" id="PTHR43157">
    <property type="entry name" value="PHOSPHATIDYLINOSITOL-GLYCAN BIOSYNTHESIS CLASS F PROTEIN-RELATED"/>
    <property type="match status" value="1"/>
</dbReference>
<evidence type="ECO:0000313" key="2">
    <source>
        <dbReference type="EMBL" id="MFC4653089.1"/>
    </source>
</evidence>
<dbReference type="PANTHER" id="PTHR43157:SF31">
    <property type="entry name" value="PHOSPHATIDYLINOSITOL-GLYCAN BIOSYNTHESIS CLASS F PROTEIN"/>
    <property type="match status" value="1"/>
</dbReference>
<comment type="caution">
    <text evidence="2">The sequence shown here is derived from an EMBL/GenBank/DDBJ whole genome shotgun (WGS) entry which is preliminary data.</text>
</comment>
<evidence type="ECO:0000313" key="3">
    <source>
        <dbReference type="Proteomes" id="UP001595987"/>
    </source>
</evidence>
<dbReference type="RefSeq" id="WP_213536204.1">
    <property type="nucleotide sequence ID" value="NZ_BOVQ01000006.1"/>
</dbReference>
<evidence type="ECO:0000256" key="1">
    <source>
        <dbReference type="ARBA" id="ARBA00023002"/>
    </source>
</evidence>
<protein>
    <submittedName>
        <fullName evidence="2">SDR family NAD(P)-dependent oxidoreductase</fullName>
    </submittedName>
</protein>
<dbReference type="EMBL" id="JBHSGD010000008">
    <property type="protein sequence ID" value="MFC4653089.1"/>
    <property type="molecule type" value="Genomic_DNA"/>
</dbReference>
<dbReference type="InterPro" id="IPR002347">
    <property type="entry name" value="SDR_fam"/>
</dbReference>
<organism evidence="2 3">
    <name type="scientific">Lactococcus nasutitermitis</name>
    <dbReference type="NCBI Taxonomy" id="1652957"/>
    <lineage>
        <taxon>Bacteria</taxon>
        <taxon>Bacillati</taxon>
        <taxon>Bacillota</taxon>
        <taxon>Bacilli</taxon>
        <taxon>Lactobacillales</taxon>
        <taxon>Streptococcaceae</taxon>
        <taxon>Lactococcus</taxon>
    </lineage>
</organism>
<proteinExistence type="predicted"/>
<dbReference type="PRINTS" id="PR00081">
    <property type="entry name" value="GDHRDH"/>
</dbReference>
<dbReference type="Gene3D" id="3.40.50.720">
    <property type="entry name" value="NAD(P)-binding Rossmann-like Domain"/>
    <property type="match status" value="1"/>
</dbReference>
<sequence length="245" mass="27087">MKTILITGGTSGVGKAISKNLAKLPETELVIVGRNEEKAKNAVREIQESTQNPNISYLLGDLSAPKQNRQIAKKFKLQHKKLDVLIHSAGNIAKTAEENIAVNLRSHYQLTQQLLPELTASGNAKILIITGLPQVIRLAPIFEQQNTTITRGIWLLTHKTLLVKLLAEELQAHKICINAFFPGDIKSDLMPYTRALTNEKLTDISQLLNSTITGQFFDATGNLITLNPQKYSPERAKKILTAYLG</sequence>
<gene>
    <name evidence="2" type="ORF">ACFO26_09255</name>
</gene>
<dbReference type="InterPro" id="IPR036291">
    <property type="entry name" value="NAD(P)-bd_dom_sf"/>
</dbReference>